<comment type="caution">
    <text evidence="15">The sequence shown here is derived from an EMBL/GenBank/DDBJ whole genome shotgun (WGS) entry which is preliminary data.</text>
</comment>
<dbReference type="PANTHER" id="PTHR11956">
    <property type="entry name" value="ARGINYL-TRNA SYNTHETASE"/>
    <property type="match status" value="1"/>
</dbReference>
<dbReference type="CDD" id="cd00671">
    <property type="entry name" value="ArgRS_core"/>
    <property type="match status" value="1"/>
</dbReference>
<dbReference type="SMART" id="SM00836">
    <property type="entry name" value="DALR_1"/>
    <property type="match status" value="1"/>
</dbReference>
<dbReference type="Pfam" id="PF00750">
    <property type="entry name" value="tRNA-synt_1d"/>
    <property type="match status" value="1"/>
</dbReference>
<dbReference type="InterPro" id="IPR008909">
    <property type="entry name" value="DALR_anticod-bd"/>
</dbReference>
<dbReference type="FunFam" id="3.40.50.620:FF:000062">
    <property type="entry name" value="Arginine--tRNA ligase"/>
    <property type="match status" value="1"/>
</dbReference>
<dbReference type="SUPFAM" id="SSF52374">
    <property type="entry name" value="Nucleotidylyl transferase"/>
    <property type="match status" value="1"/>
</dbReference>
<evidence type="ECO:0000256" key="3">
    <source>
        <dbReference type="ARBA" id="ARBA00011245"/>
    </source>
</evidence>
<reference evidence="15" key="2">
    <citation type="submission" date="2021-04" db="EMBL/GenBank/DDBJ databases">
        <authorList>
            <person name="Gilroy R."/>
        </authorList>
    </citation>
    <scope>NUCLEOTIDE SEQUENCE</scope>
    <source>
        <strain evidence="15">5032</strain>
    </source>
</reference>
<dbReference type="AlphaFoldDB" id="A0A9D2HLF6"/>
<evidence type="ECO:0000259" key="14">
    <source>
        <dbReference type="SMART" id="SM01016"/>
    </source>
</evidence>
<sequence length="551" mass="60973">MRATDVLRSALVNLVEEMGLSWPAKAVIEPPRDARHGDLAANVAMLLAREAGKNPRDLAQSLAESLPERCPDIVKAEVAGPGFINVTFSPDFWRQTVCEVEAAGADYGRSAVGAGRRTLVEYVSANPTGPLHVGHGRGAAVGDSLARLLRRAGFAVDTEYYINDAGLQMRLLGLSVWLRVQELKGRPVAWPESYYRGEYIIDIAREMLAEDAGLADLPEEEGKNRCYERAMREILDGIKRDLADFRVEHQHWFSEKTLVEGGKVAAAFAALDKAGYTYHQDDAYWFATEKLGDDKDRVLRKSDGSLTYFASDIAYHHDKYQRGYEWLIDIWGADHHGYVPRMRAAIAAMGQARESFDVVLIQLVNLLQNGQPVSMSTRAGTFETLADVIKEVGTDAARFMFLSRKSDSPLDFDLELAKQRSLDNPVYYVQYAHARICAVLRRAEERGLNLPERTDAAQLAALDTPEDMALLRKAAGMEDMIANAAQTLSVHHVSHYLMDLAGMLHSYYAKHQVLDAGDAGRSLARLALLRAVGQVLRNGLDILGVSAPETM</sequence>
<dbReference type="SUPFAM" id="SSF55190">
    <property type="entry name" value="Arginyl-tRNA synthetase (ArgRS), N-terminal 'additional' domain"/>
    <property type="match status" value="1"/>
</dbReference>
<dbReference type="Gene3D" id="3.40.50.620">
    <property type="entry name" value="HUPs"/>
    <property type="match status" value="1"/>
</dbReference>
<evidence type="ECO:0000256" key="12">
    <source>
        <dbReference type="RuleBase" id="RU363038"/>
    </source>
</evidence>
<dbReference type="InterPro" id="IPR035684">
    <property type="entry name" value="ArgRS_core"/>
</dbReference>
<dbReference type="HAMAP" id="MF_00123">
    <property type="entry name" value="Arg_tRNA_synth"/>
    <property type="match status" value="1"/>
</dbReference>
<evidence type="ECO:0000256" key="2">
    <source>
        <dbReference type="ARBA" id="ARBA00005594"/>
    </source>
</evidence>
<evidence type="ECO:0000256" key="11">
    <source>
        <dbReference type="HAMAP-Rule" id="MF_00123"/>
    </source>
</evidence>
<dbReference type="SUPFAM" id="SSF47323">
    <property type="entry name" value="Anticodon-binding domain of a subclass of class I aminoacyl-tRNA synthetases"/>
    <property type="match status" value="1"/>
</dbReference>
<feature type="domain" description="DALR anticodon binding" evidence="13">
    <location>
        <begin position="429"/>
        <end position="551"/>
    </location>
</feature>
<keyword evidence="9 11" id="KW-0030">Aminoacyl-tRNA synthetase</keyword>
<accession>A0A9D2HLF6</accession>
<dbReference type="Gene3D" id="1.10.730.10">
    <property type="entry name" value="Isoleucyl-tRNA Synthetase, Domain 1"/>
    <property type="match status" value="1"/>
</dbReference>
<dbReference type="Pfam" id="PF03485">
    <property type="entry name" value="Arg_tRNA_synt_N"/>
    <property type="match status" value="1"/>
</dbReference>
<dbReference type="GO" id="GO:0004814">
    <property type="term" value="F:arginine-tRNA ligase activity"/>
    <property type="evidence" value="ECO:0007669"/>
    <property type="project" value="UniProtKB-UniRule"/>
</dbReference>
<keyword evidence="4 11" id="KW-0963">Cytoplasm</keyword>
<dbReference type="InterPro" id="IPR001412">
    <property type="entry name" value="aa-tRNA-synth_I_CS"/>
</dbReference>
<evidence type="ECO:0000256" key="8">
    <source>
        <dbReference type="ARBA" id="ARBA00022917"/>
    </source>
</evidence>
<comment type="similarity">
    <text evidence="2 11 12">Belongs to the class-I aminoacyl-tRNA synthetase family.</text>
</comment>
<reference evidence="15" key="1">
    <citation type="journal article" date="2021" name="PeerJ">
        <title>Extensive microbial diversity within the chicken gut microbiome revealed by metagenomics and culture.</title>
        <authorList>
            <person name="Gilroy R."/>
            <person name="Ravi A."/>
            <person name="Getino M."/>
            <person name="Pursley I."/>
            <person name="Horton D.L."/>
            <person name="Alikhan N.F."/>
            <person name="Baker D."/>
            <person name="Gharbi K."/>
            <person name="Hall N."/>
            <person name="Watson M."/>
            <person name="Adriaenssens E.M."/>
            <person name="Foster-Nyarko E."/>
            <person name="Jarju S."/>
            <person name="Secka A."/>
            <person name="Antonio M."/>
            <person name="Oren A."/>
            <person name="Chaudhuri R.R."/>
            <person name="La Ragione R."/>
            <person name="Hildebrand F."/>
            <person name="Pallen M.J."/>
        </authorList>
    </citation>
    <scope>NUCLEOTIDE SEQUENCE</scope>
    <source>
        <strain evidence="15">5032</strain>
    </source>
</reference>
<feature type="short sequence motif" description="'HIGH' region" evidence="11">
    <location>
        <begin position="125"/>
        <end position="135"/>
    </location>
</feature>
<dbReference type="FunFam" id="1.10.730.10:FF:000008">
    <property type="entry name" value="Arginine--tRNA ligase"/>
    <property type="match status" value="1"/>
</dbReference>
<organism evidence="15 16">
    <name type="scientific">Candidatus Desulfovibrio intestinavium</name>
    <dbReference type="NCBI Taxonomy" id="2838534"/>
    <lineage>
        <taxon>Bacteria</taxon>
        <taxon>Pseudomonadati</taxon>
        <taxon>Thermodesulfobacteriota</taxon>
        <taxon>Desulfovibrionia</taxon>
        <taxon>Desulfovibrionales</taxon>
        <taxon>Desulfovibrionaceae</taxon>
        <taxon>Desulfovibrio</taxon>
    </lineage>
</organism>
<dbReference type="Pfam" id="PF05746">
    <property type="entry name" value="DALR_1"/>
    <property type="match status" value="1"/>
</dbReference>
<keyword evidence="7 11" id="KW-0067">ATP-binding</keyword>
<dbReference type="InterPro" id="IPR005148">
    <property type="entry name" value="Arg-tRNA-synth_N"/>
</dbReference>
<dbReference type="GO" id="GO:0005524">
    <property type="term" value="F:ATP binding"/>
    <property type="evidence" value="ECO:0007669"/>
    <property type="project" value="UniProtKB-UniRule"/>
</dbReference>
<protein>
    <recommendedName>
        <fullName evidence="11">Arginine--tRNA ligase</fullName>
        <ecNumber evidence="11">6.1.1.19</ecNumber>
    </recommendedName>
    <alternativeName>
        <fullName evidence="11">Arginyl-tRNA synthetase</fullName>
        <shortName evidence="11">ArgRS</shortName>
    </alternativeName>
</protein>
<gene>
    <name evidence="11" type="primary">argS</name>
    <name evidence="15" type="ORF">H9784_01865</name>
</gene>
<dbReference type="PROSITE" id="PS00178">
    <property type="entry name" value="AA_TRNA_LIGASE_I"/>
    <property type="match status" value="1"/>
</dbReference>
<evidence type="ECO:0000256" key="5">
    <source>
        <dbReference type="ARBA" id="ARBA00022598"/>
    </source>
</evidence>
<keyword evidence="5 11" id="KW-0436">Ligase</keyword>
<comment type="catalytic activity">
    <reaction evidence="10 11">
        <text>tRNA(Arg) + L-arginine + ATP = L-arginyl-tRNA(Arg) + AMP + diphosphate</text>
        <dbReference type="Rhea" id="RHEA:20301"/>
        <dbReference type="Rhea" id="RHEA-COMP:9658"/>
        <dbReference type="Rhea" id="RHEA-COMP:9673"/>
        <dbReference type="ChEBI" id="CHEBI:30616"/>
        <dbReference type="ChEBI" id="CHEBI:32682"/>
        <dbReference type="ChEBI" id="CHEBI:33019"/>
        <dbReference type="ChEBI" id="CHEBI:78442"/>
        <dbReference type="ChEBI" id="CHEBI:78513"/>
        <dbReference type="ChEBI" id="CHEBI:456215"/>
        <dbReference type="EC" id="6.1.1.19"/>
    </reaction>
</comment>
<evidence type="ECO:0000256" key="7">
    <source>
        <dbReference type="ARBA" id="ARBA00022840"/>
    </source>
</evidence>
<dbReference type="InterPro" id="IPR014729">
    <property type="entry name" value="Rossmann-like_a/b/a_fold"/>
</dbReference>
<dbReference type="PRINTS" id="PR01038">
    <property type="entry name" value="TRNASYNTHARG"/>
</dbReference>
<name>A0A9D2HLF6_9BACT</name>
<proteinExistence type="inferred from homology"/>
<dbReference type="InterPro" id="IPR001278">
    <property type="entry name" value="Arg-tRNA-ligase"/>
</dbReference>
<evidence type="ECO:0000313" key="16">
    <source>
        <dbReference type="Proteomes" id="UP000823821"/>
    </source>
</evidence>
<evidence type="ECO:0000259" key="13">
    <source>
        <dbReference type="SMART" id="SM00836"/>
    </source>
</evidence>
<dbReference type="PANTHER" id="PTHR11956:SF5">
    <property type="entry name" value="ARGININE--TRNA LIGASE, CYTOPLASMIC"/>
    <property type="match status" value="1"/>
</dbReference>
<evidence type="ECO:0000313" key="15">
    <source>
        <dbReference type="EMBL" id="HJA78307.1"/>
    </source>
</evidence>
<dbReference type="EC" id="6.1.1.19" evidence="11"/>
<evidence type="ECO:0000256" key="6">
    <source>
        <dbReference type="ARBA" id="ARBA00022741"/>
    </source>
</evidence>
<feature type="domain" description="Arginyl tRNA synthetase N-terminal" evidence="14">
    <location>
        <begin position="1"/>
        <end position="88"/>
    </location>
</feature>
<evidence type="ECO:0000256" key="10">
    <source>
        <dbReference type="ARBA" id="ARBA00049339"/>
    </source>
</evidence>
<keyword evidence="8 11" id="KW-0648">Protein biosynthesis</keyword>
<evidence type="ECO:0000256" key="4">
    <source>
        <dbReference type="ARBA" id="ARBA00022490"/>
    </source>
</evidence>
<dbReference type="SMART" id="SM01016">
    <property type="entry name" value="Arg_tRNA_synt_N"/>
    <property type="match status" value="1"/>
</dbReference>
<dbReference type="InterPro" id="IPR009080">
    <property type="entry name" value="tRNAsynth_Ia_anticodon-bd"/>
</dbReference>
<evidence type="ECO:0000256" key="1">
    <source>
        <dbReference type="ARBA" id="ARBA00004496"/>
    </source>
</evidence>
<keyword evidence="6 11" id="KW-0547">Nucleotide-binding</keyword>
<dbReference type="GO" id="GO:0005737">
    <property type="term" value="C:cytoplasm"/>
    <property type="evidence" value="ECO:0007669"/>
    <property type="project" value="UniProtKB-SubCell"/>
</dbReference>
<dbReference type="NCBIfam" id="TIGR00456">
    <property type="entry name" value="argS"/>
    <property type="match status" value="1"/>
</dbReference>
<dbReference type="InterPro" id="IPR036695">
    <property type="entry name" value="Arg-tRNA-synth_N_sf"/>
</dbReference>
<comment type="subcellular location">
    <subcellularLocation>
        <location evidence="1 11">Cytoplasm</location>
    </subcellularLocation>
</comment>
<dbReference type="EMBL" id="DWZD01000014">
    <property type="protein sequence ID" value="HJA78307.1"/>
    <property type="molecule type" value="Genomic_DNA"/>
</dbReference>
<dbReference type="GO" id="GO:0006420">
    <property type="term" value="P:arginyl-tRNA aminoacylation"/>
    <property type="evidence" value="ECO:0007669"/>
    <property type="project" value="UniProtKB-UniRule"/>
</dbReference>
<dbReference type="Proteomes" id="UP000823821">
    <property type="component" value="Unassembled WGS sequence"/>
</dbReference>
<dbReference type="Gene3D" id="3.30.1360.70">
    <property type="entry name" value="Arginyl tRNA synthetase N-terminal domain"/>
    <property type="match status" value="1"/>
</dbReference>
<comment type="subunit">
    <text evidence="3 11">Monomer.</text>
</comment>
<evidence type="ECO:0000256" key="9">
    <source>
        <dbReference type="ARBA" id="ARBA00023146"/>
    </source>
</evidence>